<dbReference type="STRING" id="459349.CLOAM1201"/>
<name>B0VI86_CLOAI</name>
<sequence length="43" mass="4980">MDVLRTLIQMAYKMKLLAENQYQYISKELLESGKMVGGWLKSA</sequence>
<organism evidence="1 2">
    <name type="scientific">Cloacimonas acidaminovorans (strain Evry)</name>
    <dbReference type="NCBI Taxonomy" id="459349"/>
    <lineage>
        <taxon>Bacteria</taxon>
        <taxon>Pseudomonadati</taxon>
        <taxon>Candidatus Cloacimonadota</taxon>
        <taxon>Candidatus Cloacimonadia</taxon>
        <taxon>Candidatus Cloacimonadales</taxon>
        <taxon>Candidatus Cloacimonadaceae</taxon>
        <taxon>Candidatus Cloacimonas</taxon>
    </lineage>
</organism>
<proteinExistence type="predicted"/>
<dbReference type="Proteomes" id="UP000002019">
    <property type="component" value="Chromosome"/>
</dbReference>
<gene>
    <name evidence="1" type="ordered locus">CLOAM1201</name>
</gene>
<evidence type="ECO:0008006" key="3">
    <source>
        <dbReference type="Google" id="ProtNLM"/>
    </source>
</evidence>
<protein>
    <recommendedName>
        <fullName evidence="3">S23 ribosomal protein</fullName>
    </recommendedName>
</protein>
<evidence type="ECO:0000313" key="2">
    <source>
        <dbReference type="Proteomes" id="UP000002019"/>
    </source>
</evidence>
<keyword evidence="2" id="KW-1185">Reference proteome</keyword>
<reference evidence="1 2" key="1">
    <citation type="journal article" date="2008" name="J. Bacteriol.">
        <title>'Candidatus Cloacamonas acidaminovorans': genome sequence reconstruction provides a first glimpse of a new bacterial division.</title>
        <authorList>
            <person name="Pelletier E."/>
            <person name="Kreimeyer A."/>
            <person name="Bocs S."/>
            <person name="Rouy Z."/>
            <person name="Gyapay G."/>
            <person name="Chouari R."/>
            <person name="Riviere D."/>
            <person name="Ganesan A."/>
            <person name="Daegelen P."/>
            <person name="Sghir A."/>
            <person name="Cohen G.N."/>
            <person name="Medigue C."/>
            <person name="Weissenbach J."/>
            <person name="Le Paslier D."/>
        </authorList>
    </citation>
    <scope>NUCLEOTIDE SEQUENCE [LARGE SCALE GENOMIC DNA]</scope>
    <source>
        <strain evidence="2">Evry</strain>
    </source>
</reference>
<dbReference type="AlphaFoldDB" id="B0VI86"/>
<dbReference type="InterPro" id="IPR036583">
    <property type="entry name" value="23S_rRNA_IVS_sf"/>
</dbReference>
<dbReference type="HOGENOM" id="CLU_3231536_0_0_0"/>
<accession>B0VI86</accession>
<dbReference type="EMBL" id="CU466930">
    <property type="protein sequence ID" value="CAO81062.1"/>
    <property type="molecule type" value="Genomic_DNA"/>
</dbReference>
<evidence type="ECO:0000313" key="1">
    <source>
        <dbReference type="EMBL" id="CAO81062.1"/>
    </source>
</evidence>
<dbReference type="Gene3D" id="1.20.1440.60">
    <property type="entry name" value="23S rRNA-intervening sequence"/>
    <property type="match status" value="1"/>
</dbReference>
<dbReference type="KEGG" id="caci:CLOAM1201"/>